<proteinExistence type="inferred from homology"/>
<gene>
    <name evidence="3" type="ORF">RGQ29_000262</name>
</gene>
<sequence>MSRVSCNGLPLRCSKDCTIRPCLQWIDSPDSQANATLFLAKFYGRAGLLNLNNAGPQHLRPALFRSLLYEVCGRIVNPIHGSAGLMWSENWAKCQAAVEAVLMRSSITIMVDDVAALHSNTPLKTCDIRHVSKEPISFSGLVSRDLHKVQTRVGFKRSVSRPKPDVCSGLSHDYSRLSLQHGYGLNRQESENFLTVETLEVNHGKPKMILEFNNQINDDEVGLELTLGLAPVQSH</sequence>
<dbReference type="PANTHER" id="PTHR31304:SF64">
    <property type="entry name" value="LOB DOMAIN-CONTAINING PROTEIN 42"/>
    <property type="match status" value="1"/>
</dbReference>
<organism evidence="3 4">
    <name type="scientific">Quercus rubra</name>
    <name type="common">Northern red oak</name>
    <name type="synonym">Quercus borealis</name>
    <dbReference type="NCBI Taxonomy" id="3512"/>
    <lineage>
        <taxon>Eukaryota</taxon>
        <taxon>Viridiplantae</taxon>
        <taxon>Streptophyta</taxon>
        <taxon>Embryophyta</taxon>
        <taxon>Tracheophyta</taxon>
        <taxon>Spermatophyta</taxon>
        <taxon>Magnoliopsida</taxon>
        <taxon>eudicotyledons</taxon>
        <taxon>Gunneridae</taxon>
        <taxon>Pentapetalae</taxon>
        <taxon>rosids</taxon>
        <taxon>fabids</taxon>
        <taxon>Fagales</taxon>
        <taxon>Fagaceae</taxon>
        <taxon>Quercus</taxon>
    </lineage>
</organism>
<protein>
    <recommendedName>
        <fullName evidence="2">LOB domain-containing protein</fullName>
    </recommendedName>
</protein>
<keyword evidence="4" id="KW-1185">Reference proteome</keyword>
<comment type="similarity">
    <text evidence="1">Belongs to the LOB domain-containing protein family.</text>
</comment>
<evidence type="ECO:0000259" key="2">
    <source>
        <dbReference type="PROSITE" id="PS50891"/>
    </source>
</evidence>
<comment type="caution">
    <text evidence="3">The sequence shown here is derived from an EMBL/GenBank/DDBJ whole genome shotgun (WGS) entry which is preliminary data.</text>
</comment>
<name>A0AAN7G433_QUERU</name>
<dbReference type="EMBL" id="JAXUIC010000001">
    <property type="protein sequence ID" value="KAK4605908.1"/>
    <property type="molecule type" value="Genomic_DNA"/>
</dbReference>
<dbReference type="PANTHER" id="PTHR31304">
    <property type="entry name" value="LOB DOMAIN-CONTAINING PROTEIN 38"/>
    <property type="match status" value="1"/>
</dbReference>
<evidence type="ECO:0000256" key="1">
    <source>
        <dbReference type="ARBA" id="ARBA00005474"/>
    </source>
</evidence>
<reference evidence="3 4" key="1">
    <citation type="journal article" date="2023" name="G3 (Bethesda)">
        <title>A haplotype-resolved chromosome-scale genome for Quercus rubra L. provides insights into the genetics of adaptive traits for red oak species.</title>
        <authorList>
            <person name="Kapoor B."/>
            <person name="Jenkins J."/>
            <person name="Schmutz J."/>
            <person name="Zhebentyayeva T."/>
            <person name="Kuelheim C."/>
            <person name="Coggeshall M."/>
            <person name="Heim C."/>
            <person name="Lasky J.R."/>
            <person name="Leites L."/>
            <person name="Islam-Faridi N."/>
            <person name="Romero-Severson J."/>
            <person name="DeLeo V.L."/>
            <person name="Lucas S.M."/>
            <person name="Lazic D."/>
            <person name="Gailing O."/>
            <person name="Carlson J."/>
            <person name="Staton M."/>
        </authorList>
    </citation>
    <scope>NUCLEOTIDE SEQUENCE [LARGE SCALE GENOMIC DNA]</scope>
    <source>
        <strain evidence="3">Pseudo-F2</strain>
    </source>
</reference>
<dbReference type="InterPro" id="IPR004883">
    <property type="entry name" value="LOB"/>
</dbReference>
<accession>A0AAN7G433</accession>
<dbReference type="AlphaFoldDB" id="A0AAN7G433"/>
<evidence type="ECO:0000313" key="4">
    <source>
        <dbReference type="Proteomes" id="UP001324115"/>
    </source>
</evidence>
<dbReference type="Proteomes" id="UP001324115">
    <property type="component" value="Unassembled WGS sequence"/>
</dbReference>
<feature type="domain" description="LOB" evidence="2">
    <location>
        <begin position="1"/>
        <end position="107"/>
    </location>
</feature>
<dbReference type="Pfam" id="PF03195">
    <property type="entry name" value="LOB"/>
    <property type="match status" value="1"/>
</dbReference>
<evidence type="ECO:0000313" key="3">
    <source>
        <dbReference type="EMBL" id="KAK4605908.1"/>
    </source>
</evidence>
<dbReference type="GO" id="GO:0010468">
    <property type="term" value="P:regulation of gene expression"/>
    <property type="evidence" value="ECO:0007669"/>
    <property type="project" value="TreeGrafter"/>
</dbReference>
<dbReference type="PROSITE" id="PS50891">
    <property type="entry name" value="LOB"/>
    <property type="match status" value="1"/>
</dbReference>